<evidence type="ECO:0000313" key="2">
    <source>
        <dbReference type="EMBL" id="CAD9982881.1"/>
    </source>
</evidence>
<name>A0A7S2YLU0_9STRA</name>
<sequence length="156" mass="17069">MDTPEEEAIWNVPGMIAKEADRHTVSTLYTSSASLGGGNGRICPATPLGLKRALQSPRSSQQQSKSMESTRSDWDPSSSSSSHGNTTRKSALLLNNKSKQPSDALLLIDTMEEEQSEIEVIPNRRYPRDSSSSAGVVSGRPRGLQHFRSCVKFLYD</sequence>
<accession>A0A7S2YLU0</accession>
<organism evidence="2">
    <name type="scientific">Entomoneis paludosa</name>
    <dbReference type="NCBI Taxonomy" id="265537"/>
    <lineage>
        <taxon>Eukaryota</taxon>
        <taxon>Sar</taxon>
        <taxon>Stramenopiles</taxon>
        <taxon>Ochrophyta</taxon>
        <taxon>Bacillariophyta</taxon>
        <taxon>Bacillariophyceae</taxon>
        <taxon>Bacillariophycidae</taxon>
        <taxon>Entomoneidaceae</taxon>
        <taxon>Entomoneis</taxon>
    </lineage>
</organism>
<proteinExistence type="predicted"/>
<feature type="region of interest" description="Disordered" evidence="1">
    <location>
        <begin position="118"/>
        <end position="141"/>
    </location>
</feature>
<dbReference type="AlphaFoldDB" id="A0A7S2YLU0"/>
<protein>
    <submittedName>
        <fullName evidence="2">Uncharacterized protein</fullName>
    </submittedName>
</protein>
<reference evidence="2" key="1">
    <citation type="submission" date="2021-01" db="EMBL/GenBank/DDBJ databases">
        <authorList>
            <person name="Corre E."/>
            <person name="Pelletier E."/>
            <person name="Niang G."/>
            <person name="Scheremetjew M."/>
            <person name="Finn R."/>
            <person name="Kale V."/>
            <person name="Holt S."/>
            <person name="Cochrane G."/>
            <person name="Meng A."/>
            <person name="Brown T."/>
            <person name="Cohen L."/>
        </authorList>
    </citation>
    <scope>NUCLEOTIDE SEQUENCE</scope>
    <source>
        <strain evidence="2">CCMP125</strain>
    </source>
</reference>
<dbReference type="EMBL" id="HBHT01030975">
    <property type="protein sequence ID" value="CAD9982881.1"/>
    <property type="molecule type" value="Transcribed_RNA"/>
</dbReference>
<feature type="region of interest" description="Disordered" evidence="1">
    <location>
        <begin position="45"/>
        <end position="97"/>
    </location>
</feature>
<feature type="compositionally biased region" description="Polar residues" evidence="1">
    <location>
        <begin position="83"/>
        <end position="97"/>
    </location>
</feature>
<evidence type="ECO:0000256" key="1">
    <source>
        <dbReference type="SAM" id="MobiDB-lite"/>
    </source>
</evidence>
<feature type="compositionally biased region" description="Low complexity" evidence="1">
    <location>
        <begin position="55"/>
        <end position="66"/>
    </location>
</feature>
<gene>
    <name evidence="2" type="ORF">APAL1065_LOCUS20804</name>
</gene>